<evidence type="ECO:0000256" key="7">
    <source>
        <dbReference type="ARBA" id="ARBA00023242"/>
    </source>
</evidence>
<evidence type="ECO:0000256" key="1">
    <source>
        <dbReference type="ARBA" id="ARBA00001968"/>
    </source>
</evidence>
<comment type="subcellular location">
    <subcellularLocation>
        <location evidence="2">Nucleus</location>
    </subcellularLocation>
</comment>
<evidence type="ECO:0000256" key="8">
    <source>
        <dbReference type="SAM" id="MobiDB-lite"/>
    </source>
</evidence>
<accession>A0A8S3UZY6</accession>
<comment type="similarity">
    <text evidence="3">Belongs to the HARBI1 family.</text>
</comment>
<feature type="region of interest" description="Disordered" evidence="8">
    <location>
        <begin position="171"/>
        <end position="204"/>
    </location>
</feature>
<keyword evidence="6" id="KW-0378">Hydrolase</keyword>
<sequence>MVRVQVEYTVMKNEELSAERTAKLKPLYCIRGGLKRELIKQLAHTGIFNGYDTTLVGVDNIFSDYDSAAVVCKEKIEEQFRNAPIAELRQHKAANPDLGIAMAATMQNTEDEIVEPSSSTENTNNDNFDFAIPCTIWYINSKISVEYIFIKDKRRVQHKFVYQQAKQKNKRQVQQSEVAQPKEAEPEVAKQPWVETQTEEPEELQLQIGNNSRLTAKGLLMTRHDRKDRHKTQDFFEWTVPRYFPDMFKKFFRISPQSFELVCQLLGANEQLAKRTYRGGRQEIPLEKKVMIVLRYLASQETILGISDRFNITVSTFTKYREKVVNAINDLLPRFVQWPEELDSVAIKFNEMGTYEFQNIIGAIDGSHIPIEQPLECPNSYYNRKKFHSVILQAVCKDDLSFVNICVGMPGRCHDAKAFKHSHLSEIGDELCRQGQYHILGDAAYALMRWLITPFRDNGNLTREQYNFNKFLSSKRQVIERAFALLKGRFRRLKYVSIRDIKCICKIISACCVLHNICLQSDEDIAEFIDAEIDELDANLGENFPVNADNGEGILKRNNLTIELNRVNS</sequence>
<evidence type="ECO:0000256" key="5">
    <source>
        <dbReference type="ARBA" id="ARBA00022723"/>
    </source>
</evidence>
<dbReference type="InterPro" id="IPR027806">
    <property type="entry name" value="HARBI1_dom"/>
</dbReference>
<protein>
    <recommendedName>
        <fullName evidence="9">DDE Tnp4 domain-containing protein</fullName>
    </recommendedName>
</protein>
<feature type="domain" description="DDE Tnp4" evidence="9">
    <location>
        <begin position="364"/>
        <end position="516"/>
    </location>
</feature>
<evidence type="ECO:0000313" key="10">
    <source>
        <dbReference type="EMBL" id="CAG2246865.1"/>
    </source>
</evidence>
<dbReference type="GO" id="GO:0004518">
    <property type="term" value="F:nuclease activity"/>
    <property type="evidence" value="ECO:0007669"/>
    <property type="project" value="UniProtKB-KW"/>
</dbReference>
<keyword evidence="11" id="KW-1185">Reference proteome</keyword>
<dbReference type="Pfam" id="PF13359">
    <property type="entry name" value="DDE_Tnp_4"/>
    <property type="match status" value="1"/>
</dbReference>
<keyword evidence="5" id="KW-0479">Metal-binding</keyword>
<dbReference type="OrthoDB" id="6147640at2759"/>
<dbReference type="GO" id="GO:0046872">
    <property type="term" value="F:metal ion binding"/>
    <property type="evidence" value="ECO:0007669"/>
    <property type="project" value="UniProtKB-KW"/>
</dbReference>
<dbReference type="PANTHER" id="PTHR22930">
    <property type="match status" value="1"/>
</dbReference>
<dbReference type="GO" id="GO:0005634">
    <property type="term" value="C:nucleus"/>
    <property type="evidence" value="ECO:0007669"/>
    <property type="project" value="UniProtKB-SubCell"/>
</dbReference>
<dbReference type="Proteomes" id="UP000683360">
    <property type="component" value="Unassembled WGS sequence"/>
</dbReference>
<evidence type="ECO:0000259" key="9">
    <source>
        <dbReference type="Pfam" id="PF13359"/>
    </source>
</evidence>
<evidence type="ECO:0000256" key="3">
    <source>
        <dbReference type="ARBA" id="ARBA00006958"/>
    </source>
</evidence>
<evidence type="ECO:0000313" key="11">
    <source>
        <dbReference type="Proteomes" id="UP000683360"/>
    </source>
</evidence>
<dbReference type="PANTHER" id="PTHR22930:SF85">
    <property type="entry name" value="GH03217P-RELATED"/>
    <property type="match status" value="1"/>
</dbReference>
<keyword evidence="7" id="KW-0539">Nucleus</keyword>
<dbReference type="AlphaFoldDB" id="A0A8S3UZY6"/>
<evidence type="ECO:0000256" key="6">
    <source>
        <dbReference type="ARBA" id="ARBA00022801"/>
    </source>
</evidence>
<comment type="cofactor">
    <cofactor evidence="1">
        <name>a divalent metal cation</name>
        <dbReference type="ChEBI" id="CHEBI:60240"/>
    </cofactor>
</comment>
<evidence type="ECO:0000256" key="2">
    <source>
        <dbReference type="ARBA" id="ARBA00004123"/>
    </source>
</evidence>
<proteinExistence type="inferred from homology"/>
<dbReference type="GO" id="GO:0016787">
    <property type="term" value="F:hydrolase activity"/>
    <property type="evidence" value="ECO:0007669"/>
    <property type="project" value="UniProtKB-KW"/>
</dbReference>
<organism evidence="10 11">
    <name type="scientific">Mytilus edulis</name>
    <name type="common">Blue mussel</name>
    <dbReference type="NCBI Taxonomy" id="6550"/>
    <lineage>
        <taxon>Eukaryota</taxon>
        <taxon>Metazoa</taxon>
        <taxon>Spiralia</taxon>
        <taxon>Lophotrochozoa</taxon>
        <taxon>Mollusca</taxon>
        <taxon>Bivalvia</taxon>
        <taxon>Autobranchia</taxon>
        <taxon>Pteriomorphia</taxon>
        <taxon>Mytilida</taxon>
        <taxon>Mytiloidea</taxon>
        <taxon>Mytilidae</taxon>
        <taxon>Mytilinae</taxon>
        <taxon>Mytilus</taxon>
    </lineage>
</organism>
<comment type="caution">
    <text evidence="10">The sequence shown here is derived from an EMBL/GenBank/DDBJ whole genome shotgun (WGS) entry which is preliminary data.</text>
</comment>
<dbReference type="InterPro" id="IPR045249">
    <property type="entry name" value="HARBI1-like"/>
</dbReference>
<keyword evidence="4" id="KW-0540">Nuclease</keyword>
<gene>
    <name evidence="10" type="ORF">MEDL_58805</name>
</gene>
<evidence type="ECO:0000256" key="4">
    <source>
        <dbReference type="ARBA" id="ARBA00022722"/>
    </source>
</evidence>
<reference evidence="10" key="1">
    <citation type="submission" date="2021-03" db="EMBL/GenBank/DDBJ databases">
        <authorList>
            <person name="Bekaert M."/>
        </authorList>
    </citation>
    <scope>NUCLEOTIDE SEQUENCE</scope>
</reference>
<name>A0A8S3UZY6_MYTED</name>
<dbReference type="EMBL" id="CAJPWZ010002885">
    <property type="protein sequence ID" value="CAG2246865.1"/>
    <property type="molecule type" value="Genomic_DNA"/>
</dbReference>